<dbReference type="InterPro" id="IPR001387">
    <property type="entry name" value="Cro/C1-type_HTH"/>
</dbReference>
<accession>A0ABR5MIC3</accession>
<name>A0ABR5MIC3_9BACI</name>
<dbReference type="SMART" id="SM00530">
    <property type="entry name" value="HTH_XRE"/>
    <property type="match status" value="1"/>
</dbReference>
<dbReference type="SUPFAM" id="SSF47413">
    <property type="entry name" value="lambda repressor-like DNA-binding domains"/>
    <property type="match status" value="1"/>
</dbReference>
<sequence>MENLMGLFEEYRYESGLSMNKLAKLVGIDVGFYSKLVNGHRESLNVLIAGKIAKTLNVPEERFLKSIGYDLID</sequence>
<dbReference type="EMBL" id="LGTK01000035">
    <property type="protein sequence ID" value="KPH74221.1"/>
    <property type="molecule type" value="Genomic_DNA"/>
</dbReference>
<keyword evidence="3" id="KW-1185">Reference proteome</keyword>
<organism evidence="2 3">
    <name type="scientific">Oceanobacillus caeni</name>
    <dbReference type="NCBI Taxonomy" id="405946"/>
    <lineage>
        <taxon>Bacteria</taxon>
        <taxon>Bacillati</taxon>
        <taxon>Bacillota</taxon>
        <taxon>Bacilli</taxon>
        <taxon>Bacillales</taxon>
        <taxon>Bacillaceae</taxon>
        <taxon>Oceanobacillus</taxon>
    </lineage>
</organism>
<evidence type="ECO:0000259" key="1">
    <source>
        <dbReference type="PROSITE" id="PS50943"/>
    </source>
</evidence>
<dbReference type="PROSITE" id="PS50943">
    <property type="entry name" value="HTH_CROC1"/>
    <property type="match status" value="1"/>
</dbReference>
<protein>
    <recommendedName>
        <fullName evidence="1">HTH cro/C1-type domain-containing protein</fullName>
    </recommendedName>
</protein>
<dbReference type="InterPro" id="IPR010982">
    <property type="entry name" value="Lambda_DNA-bd_dom_sf"/>
</dbReference>
<dbReference type="Proteomes" id="UP000037854">
    <property type="component" value="Unassembled WGS sequence"/>
</dbReference>
<comment type="caution">
    <text evidence="2">The sequence shown here is derived from an EMBL/GenBank/DDBJ whole genome shotgun (WGS) entry which is preliminary data.</text>
</comment>
<feature type="domain" description="HTH cro/C1-type" evidence="1">
    <location>
        <begin position="8"/>
        <end position="63"/>
    </location>
</feature>
<dbReference type="CDD" id="cd00093">
    <property type="entry name" value="HTH_XRE"/>
    <property type="match status" value="1"/>
</dbReference>
<gene>
    <name evidence="2" type="ORF">AFL42_10745</name>
</gene>
<evidence type="ECO:0000313" key="2">
    <source>
        <dbReference type="EMBL" id="KPH74221.1"/>
    </source>
</evidence>
<proteinExistence type="predicted"/>
<dbReference type="Pfam" id="PF01381">
    <property type="entry name" value="HTH_3"/>
    <property type="match status" value="1"/>
</dbReference>
<reference evidence="2 3" key="1">
    <citation type="submission" date="2015-07" db="EMBL/GenBank/DDBJ databases">
        <title>High-quality draft genome sequence of Oceanobacillus caeni HM6, a bacillus isolated from a human feces.</title>
        <authorList>
            <person name="Kumar J."/>
            <person name="Verma M.K."/>
            <person name="Pandey R."/>
            <person name="Bhambi M."/>
            <person name="Chauhan N."/>
        </authorList>
    </citation>
    <scope>NUCLEOTIDE SEQUENCE [LARGE SCALE GENOMIC DNA]</scope>
    <source>
        <strain evidence="2 3">HM6</strain>
    </source>
</reference>
<dbReference type="RefSeq" id="WP_060668636.1">
    <property type="nucleotide sequence ID" value="NZ_LGTK01000035.1"/>
</dbReference>
<dbReference type="Gene3D" id="1.10.260.40">
    <property type="entry name" value="lambda repressor-like DNA-binding domains"/>
    <property type="match status" value="1"/>
</dbReference>
<evidence type="ECO:0000313" key="3">
    <source>
        <dbReference type="Proteomes" id="UP000037854"/>
    </source>
</evidence>